<evidence type="ECO:0000313" key="2">
    <source>
        <dbReference type="EMBL" id="KRO30877.1"/>
    </source>
</evidence>
<proteinExistence type="predicted"/>
<protein>
    <recommendedName>
        <fullName evidence="4">Mannosyltransferase</fullName>
    </recommendedName>
</protein>
<organism evidence="2 3">
    <name type="scientific">Actinobacteria bacterium BACL2 MAG-120802-bin41</name>
    <dbReference type="NCBI Taxonomy" id="1655568"/>
    <lineage>
        <taxon>Bacteria</taxon>
        <taxon>Bacillati</taxon>
        <taxon>Actinomycetota</taxon>
        <taxon>Actinomycetes</taxon>
        <taxon>Actinomycetes incertae sedis</taxon>
        <taxon>ac1 cluster</taxon>
    </lineage>
</organism>
<keyword evidence="1" id="KW-0472">Membrane</keyword>
<dbReference type="Proteomes" id="UP000053941">
    <property type="component" value="Unassembled WGS sequence"/>
</dbReference>
<evidence type="ECO:0000313" key="3">
    <source>
        <dbReference type="Proteomes" id="UP000053941"/>
    </source>
</evidence>
<sequence length="408" mass="45936">MLKSKSLQIALLVTLIATLLSFAKFNHCRGTNWASPDVYIHMCYSDISALYGARQIDTDKWPYASADNSLEYPVLTGVVTYLTGLLIDDPSGYRAYFDVNAFLIVLLLFVLVFILWRLAPKYTPLFPIAPAVFGSLFINWDIWAVLFALLAIYFFQNRPNLSALFLGVAISFKFYPGIILFAIALLLWSQAKRLALIKYLAITFISWLLINLPVAFNSYDGWLRFFKLNLDRDSDLGSIWYAANLLGFYGGNINNLTIIAFLIALSAIALFFFATAPSRSDLANLSTVAFLTLAAFVTISKVYSPQYILWLTPLAVLALSRDSQRFAFWVWQAGEALYHFAIWQYLASYSGAKFGLSQDLYVLTILIRIAGLAYFSRALIKAALADRSQNLRNAQRNPLDFLPDSIYG</sequence>
<gene>
    <name evidence="2" type="ORF">ABR60_03275</name>
</gene>
<feature type="transmembrane region" description="Helical" evidence="1">
    <location>
        <begin position="282"/>
        <end position="303"/>
    </location>
</feature>
<feature type="transmembrane region" description="Helical" evidence="1">
    <location>
        <begin position="360"/>
        <end position="380"/>
    </location>
</feature>
<keyword evidence="1" id="KW-0812">Transmembrane</keyword>
<evidence type="ECO:0000256" key="1">
    <source>
        <dbReference type="SAM" id="Phobius"/>
    </source>
</evidence>
<comment type="caution">
    <text evidence="2">The sequence shown here is derived from an EMBL/GenBank/DDBJ whole genome shotgun (WGS) entry which is preliminary data.</text>
</comment>
<feature type="transmembrane region" description="Helical" evidence="1">
    <location>
        <begin position="199"/>
        <end position="219"/>
    </location>
</feature>
<evidence type="ECO:0008006" key="4">
    <source>
        <dbReference type="Google" id="ProtNLM"/>
    </source>
</evidence>
<name>A0A0R2P4M0_9ACTN</name>
<reference evidence="2 3" key="1">
    <citation type="submission" date="2015-10" db="EMBL/GenBank/DDBJ databases">
        <title>Metagenome-Assembled Genomes uncover a global brackish microbiome.</title>
        <authorList>
            <person name="Hugerth L.W."/>
            <person name="Larsson J."/>
            <person name="Alneberg J."/>
            <person name="Lindh M.V."/>
            <person name="Legrand C."/>
            <person name="Pinhassi J."/>
            <person name="Andersson A.F."/>
        </authorList>
    </citation>
    <scope>NUCLEOTIDE SEQUENCE [LARGE SCALE GENOMIC DNA]</scope>
    <source>
        <strain evidence="2">BACL2 MAG-120802-bin41</strain>
    </source>
</reference>
<keyword evidence="1" id="KW-1133">Transmembrane helix</keyword>
<feature type="transmembrane region" description="Helical" evidence="1">
    <location>
        <begin position="256"/>
        <end position="275"/>
    </location>
</feature>
<feature type="transmembrane region" description="Helical" evidence="1">
    <location>
        <begin position="161"/>
        <end position="187"/>
    </location>
</feature>
<dbReference type="AlphaFoldDB" id="A0A0R2P4M0"/>
<feature type="transmembrane region" description="Helical" evidence="1">
    <location>
        <begin position="131"/>
        <end position="155"/>
    </location>
</feature>
<dbReference type="EMBL" id="LIAS01000048">
    <property type="protein sequence ID" value="KRO30877.1"/>
    <property type="molecule type" value="Genomic_DNA"/>
</dbReference>
<feature type="transmembrane region" description="Helical" evidence="1">
    <location>
        <begin position="99"/>
        <end position="119"/>
    </location>
</feature>
<accession>A0A0R2P4M0</accession>